<keyword evidence="2" id="KW-1185">Reference proteome</keyword>
<reference evidence="1" key="1">
    <citation type="submission" date="2020-09" db="EMBL/GenBank/DDBJ databases">
        <title>Genome-Enabled Discovery of Anthraquinone Biosynthesis in Senna tora.</title>
        <authorList>
            <person name="Kang S.-H."/>
            <person name="Pandey R.P."/>
            <person name="Lee C.-M."/>
            <person name="Sim J.-S."/>
            <person name="Jeong J.-T."/>
            <person name="Choi B.-S."/>
            <person name="Jung M."/>
            <person name="Ginzburg D."/>
            <person name="Zhao K."/>
            <person name="Won S.Y."/>
            <person name="Oh T.-J."/>
            <person name="Yu Y."/>
            <person name="Kim N.-H."/>
            <person name="Lee O.R."/>
            <person name="Lee T.-H."/>
            <person name="Bashyal P."/>
            <person name="Kim T.-S."/>
            <person name="Lee W.-H."/>
            <person name="Kawkins C."/>
            <person name="Kim C.-K."/>
            <person name="Kim J.S."/>
            <person name="Ahn B.O."/>
            <person name="Rhee S.Y."/>
            <person name="Sohng J.K."/>
        </authorList>
    </citation>
    <scope>NUCLEOTIDE SEQUENCE</scope>
    <source>
        <tissue evidence="1">Leaf</tissue>
    </source>
</reference>
<sequence>MGISIIERVDSHNGLDNKIQDIFKTK</sequence>
<organism evidence="1 2">
    <name type="scientific">Senna tora</name>
    <dbReference type="NCBI Taxonomy" id="362788"/>
    <lineage>
        <taxon>Eukaryota</taxon>
        <taxon>Viridiplantae</taxon>
        <taxon>Streptophyta</taxon>
        <taxon>Embryophyta</taxon>
        <taxon>Tracheophyta</taxon>
        <taxon>Spermatophyta</taxon>
        <taxon>Magnoliopsida</taxon>
        <taxon>eudicotyledons</taxon>
        <taxon>Gunneridae</taxon>
        <taxon>Pentapetalae</taxon>
        <taxon>rosids</taxon>
        <taxon>fabids</taxon>
        <taxon>Fabales</taxon>
        <taxon>Fabaceae</taxon>
        <taxon>Caesalpinioideae</taxon>
        <taxon>Cassia clade</taxon>
        <taxon>Senna</taxon>
    </lineage>
</organism>
<accession>A0A834SIV1</accession>
<dbReference type="Proteomes" id="UP000634136">
    <property type="component" value="Unassembled WGS sequence"/>
</dbReference>
<comment type="caution">
    <text evidence="1">The sequence shown here is derived from an EMBL/GenBank/DDBJ whole genome shotgun (WGS) entry which is preliminary data.</text>
</comment>
<dbReference type="AlphaFoldDB" id="A0A834SIV1"/>
<gene>
    <name evidence="1" type="ORF">G2W53_040788</name>
</gene>
<evidence type="ECO:0000313" key="1">
    <source>
        <dbReference type="EMBL" id="KAF7801677.1"/>
    </source>
</evidence>
<proteinExistence type="predicted"/>
<protein>
    <submittedName>
        <fullName evidence="1">Uncharacterized protein</fullName>
    </submittedName>
</protein>
<name>A0A834SIV1_9FABA</name>
<dbReference type="EMBL" id="JAAIUW010000013">
    <property type="protein sequence ID" value="KAF7801677.1"/>
    <property type="molecule type" value="Genomic_DNA"/>
</dbReference>
<evidence type="ECO:0000313" key="2">
    <source>
        <dbReference type="Proteomes" id="UP000634136"/>
    </source>
</evidence>